<reference evidence="1" key="1">
    <citation type="submission" date="2021-02" db="EMBL/GenBank/DDBJ databases">
        <authorList>
            <person name="Nowell W R."/>
        </authorList>
    </citation>
    <scope>NUCLEOTIDE SEQUENCE</scope>
</reference>
<organism evidence="1 2">
    <name type="scientific">Rotaria magnacalcarata</name>
    <dbReference type="NCBI Taxonomy" id="392030"/>
    <lineage>
        <taxon>Eukaryota</taxon>
        <taxon>Metazoa</taxon>
        <taxon>Spiralia</taxon>
        <taxon>Gnathifera</taxon>
        <taxon>Rotifera</taxon>
        <taxon>Eurotatoria</taxon>
        <taxon>Bdelloidea</taxon>
        <taxon>Philodinida</taxon>
        <taxon>Philodinidae</taxon>
        <taxon>Rotaria</taxon>
    </lineage>
</organism>
<accession>A0A8S2YXB9</accession>
<gene>
    <name evidence="1" type="ORF">SMN809_LOCUS38437</name>
</gene>
<proteinExistence type="predicted"/>
<dbReference type="AlphaFoldDB" id="A0A8S2YXB9"/>
<comment type="caution">
    <text evidence="1">The sequence shown here is derived from an EMBL/GenBank/DDBJ whole genome shotgun (WGS) entry which is preliminary data.</text>
</comment>
<name>A0A8S2YXB9_9BILA</name>
<evidence type="ECO:0000313" key="2">
    <source>
        <dbReference type="Proteomes" id="UP000676336"/>
    </source>
</evidence>
<dbReference type="EMBL" id="CAJOBI010100433">
    <property type="protein sequence ID" value="CAF4585122.1"/>
    <property type="molecule type" value="Genomic_DNA"/>
</dbReference>
<dbReference type="Proteomes" id="UP000676336">
    <property type="component" value="Unassembled WGS sequence"/>
</dbReference>
<evidence type="ECO:0000313" key="1">
    <source>
        <dbReference type="EMBL" id="CAF4585122.1"/>
    </source>
</evidence>
<sequence length="78" mass="8929">MGYDVWTCSKTIIIPNSALNQFDLNTSAQVPYDFEFKLVYDVTKTSIISSPSRHQTIKPMNDTRFPPDISFLCKEILP</sequence>
<feature type="non-terminal residue" evidence="1">
    <location>
        <position position="78"/>
    </location>
</feature>
<protein>
    <submittedName>
        <fullName evidence="1">Uncharacterized protein</fullName>
    </submittedName>
</protein>